<dbReference type="Pfam" id="PF01627">
    <property type="entry name" value="Hpt"/>
    <property type="match status" value="1"/>
</dbReference>
<evidence type="ECO:0000256" key="1">
    <source>
        <dbReference type="PROSITE-ProRule" id="PRU00110"/>
    </source>
</evidence>
<accession>A0ABR5SCA9</accession>
<feature type="domain" description="HPt" evidence="2">
    <location>
        <begin position="10"/>
        <end position="101"/>
    </location>
</feature>
<evidence type="ECO:0000259" key="2">
    <source>
        <dbReference type="PROSITE" id="PS50894"/>
    </source>
</evidence>
<comment type="caution">
    <text evidence="3">The sequence shown here is derived from an EMBL/GenBank/DDBJ whole genome shotgun (WGS) entry which is preliminary data.</text>
</comment>
<keyword evidence="1" id="KW-0597">Phosphoprotein</keyword>
<keyword evidence="4" id="KW-1185">Reference proteome</keyword>
<dbReference type="Gene3D" id="1.20.120.160">
    <property type="entry name" value="HPT domain"/>
    <property type="match status" value="1"/>
</dbReference>
<organism evidence="3 4">
    <name type="scientific">Candidatus Magnetominusculus xianensis</name>
    <dbReference type="NCBI Taxonomy" id="1748249"/>
    <lineage>
        <taxon>Bacteria</taxon>
        <taxon>Pseudomonadati</taxon>
        <taxon>Nitrospirota</taxon>
        <taxon>Nitrospiria</taxon>
        <taxon>Nitrospirales</taxon>
        <taxon>Nitrospiraceae</taxon>
        <taxon>Candidatus Magnetominusculus</taxon>
    </lineage>
</organism>
<evidence type="ECO:0000313" key="3">
    <source>
        <dbReference type="EMBL" id="KWT76801.1"/>
    </source>
</evidence>
<name>A0ABR5SCA9_9BACT</name>
<dbReference type="SUPFAM" id="SSF47226">
    <property type="entry name" value="Histidine-containing phosphotransfer domain, HPT domain"/>
    <property type="match status" value="1"/>
</dbReference>
<reference evidence="3 4" key="1">
    <citation type="submission" date="2015-11" db="EMBL/GenBank/DDBJ databases">
        <authorList>
            <person name="Lin W."/>
        </authorList>
    </citation>
    <scope>NUCLEOTIDE SEQUENCE [LARGE SCALE GENOMIC DNA]</scope>
    <source>
        <strain evidence="3 4">HCH-1</strain>
    </source>
</reference>
<dbReference type="InterPro" id="IPR008207">
    <property type="entry name" value="Sig_transdc_His_kin_Hpt_dom"/>
</dbReference>
<protein>
    <submittedName>
        <fullName evidence="3">Phosphotransferase</fullName>
    </submittedName>
</protein>
<dbReference type="PROSITE" id="PS50894">
    <property type="entry name" value="HPT"/>
    <property type="match status" value="1"/>
</dbReference>
<dbReference type="Proteomes" id="UP000060487">
    <property type="component" value="Unassembled WGS sequence"/>
</dbReference>
<dbReference type="EMBL" id="LNQR01000124">
    <property type="protein sequence ID" value="KWT76801.1"/>
    <property type="molecule type" value="Genomic_DNA"/>
</dbReference>
<dbReference type="RefSeq" id="WP_085053672.1">
    <property type="nucleotide sequence ID" value="NZ_LNQR01000124.1"/>
</dbReference>
<evidence type="ECO:0000313" key="4">
    <source>
        <dbReference type="Proteomes" id="UP000060487"/>
    </source>
</evidence>
<feature type="modified residue" description="Phosphohistidine" evidence="1">
    <location>
        <position position="49"/>
    </location>
</feature>
<dbReference type="InterPro" id="IPR036641">
    <property type="entry name" value="HPT_dom_sf"/>
</dbReference>
<gene>
    <name evidence="3" type="ORF">ASN18_3067</name>
</gene>
<sequence>MAEDTIIITIDSELAELIPGYLANRRDDIRKMILAIDSGDFDTIRVIGHQLKGSGGGYGFDFITEVGMVIEKDAMEKNYEEIKRHITALSDYLDRLETVYE</sequence>
<proteinExistence type="predicted"/>